<dbReference type="Gene3D" id="3.40.50.720">
    <property type="entry name" value="NAD(P)-binding Rossmann-like Domain"/>
    <property type="match status" value="1"/>
</dbReference>
<evidence type="ECO:0000313" key="4">
    <source>
        <dbReference type="EMBL" id="GJN91140.1"/>
    </source>
</evidence>
<comment type="similarity">
    <text evidence="1">Belongs to the short-chain dehydrogenases/reductases (SDR) family.</text>
</comment>
<evidence type="ECO:0000313" key="5">
    <source>
        <dbReference type="Proteomes" id="UP001342314"/>
    </source>
</evidence>
<dbReference type="PANTHER" id="PTHR43008:SF7">
    <property type="entry name" value="SHORT CHAIN DEHYDROGENASE_REDUCTASE (AFU_ORTHOLOGUE AFUA_2G00830)"/>
    <property type="match status" value="1"/>
</dbReference>
<keyword evidence="5" id="KW-1185">Reference proteome</keyword>
<name>A0AAV5GNP6_9BASI</name>
<dbReference type="AlphaFoldDB" id="A0AAV5GNP6"/>
<dbReference type="InterPro" id="IPR036291">
    <property type="entry name" value="NAD(P)-bd_dom_sf"/>
</dbReference>
<dbReference type="PROSITE" id="PS00061">
    <property type="entry name" value="ADH_SHORT"/>
    <property type="match status" value="1"/>
</dbReference>
<dbReference type="GO" id="GO:0016616">
    <property type="term" value="F:oxidoreductase activity, acting on the CH-OH group of donors, NAD or NADP as acceptor"/>
    <property type="evidence" value="ECO:0007669"/>
    <property type="project" value="UniProtKB-ARBA"/>
</dbReference>
<organism evidence="4 5">
    <name type="scientific">Rhodotorula paludigena</name>
    <dbReference type="NCBI Taxonomy" id="86838"/>
    <lineage>
        <taxon>Eukaryota</taxon>
        <taxon>Fungi</taxon>
        <taxon>Dikarya</taxon>
        <taxon>Basidiomycota</taxon>
        <taxon>Pucciniomycotina</taxon>
        <taxon>Microbotryomycetes</taxon>
        <taxon>Sporidiobolales</taxon>
        <taxon>Sporidiobolaceae</taxon>
        <taxon>Rhodotorula</taxon>
    </lineage>
</organism>
<dbReference type="CDD" id="cd05233">
    <property type="entry name" value="SDR_c"/>
    <property type="match status" value="1"/>
</dbReference>
<reference evidence="4 5" key="1">
    <citation type="submission" date="2021-12" db="EMBL/GenBank/DDBJ databases">
        <title>High titer production of polyol ester of fatty acids by Rhodotorula paludigena BS15 towards product separation-free biomass refinery.</title>
        <authorList>
            <person name="Mano J."/>
            <person name="Ono H."/>
            <person name="Tanaka T."/>
            <person name="Naito K."/>
            <person name="Sushida H."/>
            <person name="Ike M."/>
            <person name="Tokuyasu K."/>
            <person name="Kitaoka M."/>
        </authorList>
    </citation>
    <scope>NUCLEOTIDE SEQUENCE [LARGE SCALE GENOMIC DNA]</scope>
    <source>
        <strain evidence="4 5">BS15</strain>
    </source>
</reference>
<accession>A0AAV5GNP6</accession>
<evidence type="ECO:0000256" key="1">
    <source>
        <dbReference type="ARBA" id="ARBA00006484"/>
    </source>
</evidence>
<comment type="caution">
    <text evidence="4">The sequence shown here is derived from an EMBL/GenBank/DDBJ whole genome shotgun (WGS) entry which is preliminary data.</text>
</comment>
<dbReference type="PRINTS" id="PR00081">
    <property type="entry name" value="GDHRDH"/>
</dbReference>
<dbReference type="SUPFAM" id="SSF51735">
    <property type="entry name" value="NAD(P)-binding Rossmann-fold domains"/>
    <property type="match status" value="1"/>
</dbReference>
<gene>
    <name evidence="4" type="ORF">Rhopal_004158-T1</name>
</gene>
<dbReference type="PANTHER" id="PTHR43008">
    <property type="entry name" value="BENZIL REDUCTASE"/>
    <property type="match status" value="1"/>
</dbReference>
<evidence type="ECO:0000256" key="2">
    <source>
        <dbReference type="ARBA" id="ARBA00022857"/>
    </source>
</evidence>
<dbReference type="Pfam" id="PF00106">
    <property type="entry name" value="adh_short"/>
    <property type="match status" value="1"/>
</dbReference>
<evidence type="ECO:0000256" key="3">
    <source>
        <dbReference type="ARBA" id="ARBA00023002"/>
    </source>
</evidence>
<dbReference type="EMBL" id="BQKY01000008">
    <property type="protein sequence ID" value="GJN91140.1"/>
    <property type="molecule type" value="Genomic_DNA"/>
</dbReference>
<keyword evidence="2" id="KW-0521">NADP</keyword>
<keyword evidence="3" id="KW-0560">Oxidoreductase</keyword>
<proteinExistence type="inferred from homology"/>
<dbReference type="InterPro" id="IPR002347">
    <property type="entry name" value="SDR_fam"/>
</dbReference>
<dbReference type="GO" id="GO:0050664">
    <property type="term" value="F:oxidoreductase activity, acting on NAD(P)H, oxygen as acceptor"/>
    <property type="evidence" value="ECO:0007669"/>
    <property type="project" value="TreeGrafter"/>
</dbReference>
<dbReference type="InterPro" id="IPR020904">
    <property type="entry name" value="Sc_DH/Rdtase_CS"/>
</dbReference>
<dbReference type="Proteomes" id="UP001342314">
    <property type="component" value="Unassembled WGS sequence"/>
</dbReference>
<sequence length="296" mass="31943">MVHAVLKPGNVAVITGAGFGGIGFAVASTLASRFSMHVVLADISRDALDEAEKQLVAQGVPEDRFETTVLDVSVPSSKGFFELADHVYQKHGHVDFLHLNAGVGGPSKSYGADMLEAFQKIMAVNLRGVLSGSATFVERMVAQDSPAAVIITGSKQGMTNPPGTGAAYNASKAAVKSYAESLAHDLLSTRVTVKLLIPGWVHSRLSSRSATVADFAQAQKPAGAWTGEQCAEELCSRLDNDEFYVLCPDNETSEQLDHARWMWNAEDITKKRPALSRWNPAYEAEFKKYIEDKVGK</sequence>
<protein>
    <submittedName>
        <fullName evidence="4">Uncharacterized protein</fullName>
    </submittedName>
</protein>